<comment type="caution">
    <text evidence="5">The sequence shown here is derived from an EMBL/GenBank/DDBJ whole genome shotgun (WGS) entry which is preliminary data.</text>
</comment>
<dbReference type="AlphaFoldDB" id="A0AAE3AUD9"/>
<keyword evidence="3" id="KW-0804">Transcription</keyword>
<keyword evidence="6" id="KW-1185">Reference proteome</keyword>
<dbReference type="InterPro" id="IPR018060">
    <property type="entry name" value="HTH_AraC"/>
</dbReference>
<evidence type="ECO:0000313" key="5">
    <source>
        <dbReference type="EMBL" id="MCC2168021.1"/>
    </source>
</evidence>
<keyword evidence="2" id="KW-0238">DNA-binding</keyword>
<dbReference type="Pfam" id="PF02311">
    <property type="entry name" value="AraC_binding"/>
    <property type="match status" value="1"/>
</dbReference>
<dbReference type="SUPFAM" id="SSF51215">
    <property type="entry name" value="Regulatory protein AraC"/>
    <property type="match status" value="1"/>
</dbReference>
<evidence type="ECO:0000256" key="1">
    <source>
        <dbReference type="ARBA" id="ARBA00023015"/>
    </source>
</evidence>
<dbReference type="PANTHER" id="PTHR43280">
    <property type="entry name" value="ARAC-FAMILY TRANSCRIPTIONAL REGULATOR"/>
    <property type="match status" value="1"/>
</dbReference>
<gene>
    <name evidence="5" type="ORF">LKD45_09995</name>
</gene>
<dbReference type="Pfam" id="PF12833">
    <property type="entry name" value="HTH_18"/>
    <property type="match status" value="1"/>
</dbReference>
<dbReference type="EMBL" id="JAJEQF010000025">
    <property type="protein sequence ID" value="MCC2168021.1"/>
    <property type="molecule type" value="Genomic_DNA"/>
</dbReference>
<proteinExistence type="predicted"/>
<feature type="domain" description="HTH araC/xylS-type" evidence="4">
    <location>
        <begin position="181"/>
        <end position="279"/>
    </location>
</feature>
<dbReference type="InterPro" id="IPR009057">
    <property type="entry name" value="Homeodomain-like_sf"/>
</dbReference>
<dbReference type="Gene3D" id="1.10.10.60">
    <property type="entry name" value="Homeodomain-like"/>
    <property type="match status" value="2"/>
</dbReference>
<dbReference type="Proteomes" id="UP001199355">
    <property type="component" value="Unassembled WGS sequence"/>
</dbReference>
<name>A0AAE3AUD9_9FIRM</name>
<protein>
    <submittedName>
        <fullName evidence="5">AraC family transcriptional regulator</fullName>
    </submittedName>
</protein>
<keyword evidence="1" id="KW-0805">Transcription regulation</keyword>
<dbReference type="Gene3D" id="2.60.120.280">
    <property type="entry name" value="Regulatory protein AraC"/>
    <property type="match status" value="1"/>
</dbReference>
<dbReference type="GO" id="GO:0043565">
    <property type="term" value="F:sequence-specific DNA binding"/>
    <property type="evidence" value="ECO:0007669"/>
    <property type="project" value="InterPro"/>
</dbReference>
<evidence type="ECO:0000256" key="3">
    <source>
        <dbReference type="ARBA" id="ARBA00023163"/>
    </source>
</evidence>
<dbReference type="RefSeq" id="WP_308728449.1">
    <property type="nucleotide sequence ID" value="NZ_JAJEQF010000025.1"/>
</dbReference>
<dbReference type="InterPro" id="IPR037923">
    <property type="entry name" value="HTH-like"/>
</dbReference>
<dbReference type="PANTHER" id="PTHR43280:SF2">
    <property type="entry name" value="HTH-TYPE TRANSCRIPTIONAL REGULATOR EXSA"/>
    <property type="match status" value="1"/>
</dbReference>
<dbReference type="SMART" id="SM00342">
    <property type="entry name" value="HTH_ARAC"/>
    <property type="match status" value="1"/>
</dbReference>
<dbReference type="GO" id="GO:0003700">
    <property type="term" value="F:DNA-binding transcription factor activity"/>
    <property type="evidence" value="ECO:0007669"/>
    <property type="project" value="InterPro"/>
</dbReference>
<dbReference type="PROSITE" id="PS01124">
    <property type="entry name" value="HTH_ARAC_FAMILY_2"/>
    <property type="match status" value="1"/>
</dbReference>
<dbReference type="InterPro" id="IPR003313">
    <property type="entry name" value="AraC-bd"/>
</dbReference>
<evidence type="ECO:0000256" key="2">
    <source>
        <dbReference type="ARBA" id="ARBA00023125"/>
    </source>
</evidence>
<organism evidence="5 6">
    <name type="scientific">Gallintestinimicrobium propionicum</name>
    <dbReference type="NCBI Taxonomy" id="2981770"/>
    <lineage>
        <taxon>Bacteria</taxon>
        <taxon>Bacillati</taxon>
        <taxon>Bacillota</taxon>
        <taxon>Clostridia</taxon>
        <taxon>Lachnospirales</taxon>
        <taxon>Lachnospiraceae</taxon>
        <taxon>Gallintestinimicrobium</taxon>
    </lineage>
</organism>
<dbReference type="SUPFAM" id="SSF46689">
    <property type="entry name" value="Homeodomain-like"/>
    <property type="match status" value="2"/>
</dbReference>
<sequence length="289" mass="33609">MEAQFGRGILPAKEYLSNEFFGIQDCYSEAESSFNQQLHFHDFYELSLIYEGSSRFLINGSSFVTAAGSLQLIRPSDYHRQMTDAGEHIRYYNLIFRQEVLSNVLSDALEEAAEPFCFQMQEKEMQKMTQLLLELKREQEEKEAFWEKMSMDLIEKICILILRKSPKKRQAKEEEIPEAVRRALVFVRQHYREKIRLSDAAQEAGLSESYFSSVFHACMGVTFSEYLLSYRLSLAKRMLEEGNMSSKEVGAACGFFSYSYFLTAFRQKYGVPPGTLVRNCQNMIQKPYK</sequence>
<evidence type="ECO:0000259" key="4">
    <source>
        <dbReference type="PROSITE" id="PS01124"/>
    </source>
</evidence>
<accession>A0AAE3AUD9</accession>
<reference evidence="5 6" key="1">
    <citation type="submission" date="2021-10" db="EMBL/GenBank/DDBJ databases">
        <title>Anaerobic single-cell dispensing facilitates the cultivation of human gut bacteria.</title>
        <authorList>
            <person name="Afrizal A."/>
        </authorList>
    </citation>
    <scope>NUCLEOTIDE SEQUENCE [LARGE SCALE GENOMIC DNA]</scope>
    <source>
        <strain evidence="5 6">CLA-AA-H244</strain>
    </source>
</reference>
<evidence type="ECO:0000313" key="6">
    <source>
        <dbReference type="Proteomes" id="UP001199355"/>
    </source>
</evidence>